<keyword evidence="4" id="KW-0238">DNA-binding</keyword>
<dbReference type="InterPro" id="IPR001789">
    <property type="entry name" value="Sig_transdc_resp-reg_receiver"/>
</dbReference>
<dbReference type="AlphaFoldDB" id="A0A1Z4JJD7"/>
<dbReference type="InterPro" id="IPR011006">
    <property type="entry name" value="CheY-like_superfamily"/>
</dbReference>
<dbReference type="GO" id="GO:0005829">
    <property type="term" value="C:cytosol"/>
    <property type="evidence" value="ECO:0007669"/>
    <property type="project" value="TreeGrafter"/>
</dbReference>
<gene>
    <name evidence="8" type="ORF">NIES2135_37370</name>
</gene>
<dbReference type="PROSITE" id="PS50110">
    <property type="entry name" value="RESPONSE_REGULATORY"/>
    <property type="match status" value="1"/>
</dbReference>
<keyword evidence="3" id="KW-0805">Transcription regulation</keyword>
<dbReference type="InterPro" id="IPR039420">
    <property type="entry name" value="WalR-like"/>
</dbReference>
<name>A0A1Z4JJD7_LEPBY</name>
<dbReference type="Pfam" id="PF00072">
    <property type="entry name" value="Response_reg"/>
    <property type="match status" value="1"/>
</dbReference>
<organism evidence="8 9">
    <name type="scientific">Leptolyngbya boryana NIES-2135</name>
    <dbReference type="NCBI Taxonomy" id="1973484"/>
    <lineage>
        <taxon>Bacteria</taxon>
        <taxon>Bacillati</taxon>
        <taxon>Cyanobacteriota</taxon>
        <taxon>Cyanophyceae</taxon>
        <taxon>Leptolyngbyales</taxon>
        <taxon>Leptolyngbyaceae</taxon>
        <taxon>Leptolyngbya group</taxon>
        <taxon>Leptolyngbya</taxon>
    </lineage>
</organism>
<feature type="modified residue" description="4-aspartylphosphate" evidence="6">
    <location>
        <position position="52"/>
    </location>
</feature>
<dbReference type="GO" id="GO:0000976">
    <property type="term" value="F:transcription cis-regulatory region binding"/>
    <property type="evidence" value="ECO:0007669"/>
    <property type="project" value="TreeGrafter"/>
</dbReference>
<dbReference type="FunFam" id="3.40.50.2300:FF:000001">
    <property type="entry name" value="DNA-binding response regulator PhoB"/>
    <property type="match status" value="1"/>
</dbReference>
<accession>A0A1Z4JJD7</accession>
<dbReference type="Proteomes" id="UP000217895">
    <property type="component" value="Chromosome"/>
</dbReference>
<keyword evidence="1 6" id="KW-0597">Phosphoprotein</keyword>
<dbReference type="Gene3D" id="3.40.50.2300">
    <property type="match status" value="1"/>
</dbReference>
<protein>
    <submittedName>
        <fullName evidence="8">Response regulator receiver domain-containing protein</fullName>
    </submittedName>
</protein>
<evidence type="ECO:0000256" key="2">
    <source>
        <dbReference type="ARBA" id="ARBA00023012"/>
    </source>
</evidence>
<evidence type="ECO:0000256" key="5">
    <source>
        <dbReference type="ARBA" id="ARBA00023163"/>
    </source>
</evidence>
<keyword evidence="5" id="KW-0804">Transcription</keyword>
<feature type="domain" description="Response regulatory" evidence="7">
    <location>
        <begin position="3"/>
        <end position="116"/>
    </location>
</feature>
<dbReference type="SUPFAM" id="SSF52172">
    <property type="entry name" value="CheY-like"/>
    <property type="match status" value="1"/>
</dbReference>
<dbReference type="SMART" id="SM00448">
    <property type="entry name" value="REC"/>
    <property type="match status" value="1"/>
</dbReference>
<reference evidence="8 9" key="1">
    <citation type="submission" date="2017-06" db="EMBL/GenBank/DDBJ databases">
        <title>Genome sequencing of cyanobaciteial culture collection at National Institute for Environmental Studies (NIES).</title>
        <authorList>
            <person name="Hirose Y."/>
            <person name="Shimura Y."/>
            <person name="Fujisawa T."/>
            <person name="Nakamura Y."/>
            <person name="Kawachi M."/>
        </authorList>
    </citation>
    <scope>NUCLEOTIDE SEQUENCE [LARGE SCALE GENOMIC DNA]</scope>
    <source>
        <strain evidence="8 9">NIES-2135</strain>
    </source>
</reference>
<evidence type="ECO:0000256" key="3">
    <source>
        <dbReference type="ARBA" id="ARBA00023015"/>
    </source>
</evidence>
<proteinExistence type="predicted"/>
<sequence>MPHVLLVDDEAPLRDSLSYALQKEGYHVTTAADGAAALKLFHKQVPDVILLDLMLPEVGGMEVCWRIRAFSDVPIVMLTAKDQDLDKTWGLEAGADDYITKPFNTRELLARIRAVLLRRHSAGEGSAIVE</sequence>
<dbReference type="GO" id="GO:0006355">
    <property type="term" value="P:regulation of DNA-templated transcription"/>
    <property type="evidence" value="ECO:0007669"/>
    <property type="project" value="TreeGrafter"/>
</dbReference>
<dbReference type="GO" id="GO:0000156">
    <property type="term" value="F:phosphorelay response regulator activity"/>
    <property type="evidence" value="ECO:0007669"/>
    <property type="project" value="TreeGrafter"/>
</dbReference>
<keyword evidence="9" id="KW-1185">Reference proteome</keyword>
<dbReference type="PANTHER" id="PTHR48111">
    <property type="entry name" value="REGULATOR OF RPOS"/>
    <property type="match status" value="1"/>
</dbReference>
<evidence type="ECO:0000313" key="9">
    <source>
        <dbReference type="Proteomes" id="UP000217895"/>
    </source>
</evidence>
<evidence type="ECO:0000313" key="8">
    <source>
        <dbReference type="EMBL" id="BAY56875.1"/>
    </source>
</evidence>
<dbReference type="GO" id="GO:0032993">
    <property type="term" value="C:protein-DNA complex"/>
    <property type="evidence" value="ECO:0007669"/>
    <property type="project" value="TreeGrafter"/>
</dbReference>
<evidence type="ECO:0000256" key="6">
    <source>
        <dbReference type="PROSITE-ProRule" id="PRU00169"/>
    </source>
</evidence>
<evidence type="ECO:0000259" key="7">
    <source>
        <dbReference type="PROSITE" id="PS50110"/>
    </source>
</evidence>
<dbReference type="EMBL" id="AP018203">
    <property type="protein sequence ID" value="BAY56875.1"/>
    <property type="molecule type" value="Genomic_DNA"/>
</dbReference>
<dbReference type="PANTHER" id="PTHR48111:SF1">
    <property type="entry name" value="TWO-COMPONENT RESPONSE REGULATOR ORR33"/>
    <property type="match status" value="1"/>
</dbReference>
<evidence type="ECO:0000256" key="1">
    <source>
        <dbReference type="ARBA" id="ARBA00022553"/>
    </source>
</evidence>
<keyword evidence="2" id="KW-0902">Two-component regulatory system</keyword>
<evidence type="ECO:0000256" key="4">
    <source>
        <dbReference type="ARBA" id="ARBA00023125"/>
    </source>
</evidence>